<keyword evidence="2" id="KW-1185">Reference proteome</keyword>
<evidence type="ECO:0000313" key="1">
    <source>
        <dbReference type="EMBL" id="MBR7829593.1"/>
    </source>
</evidence>
<sequence>MWVGYRSVFGVDWKEAAHGPQIAADRMGAWLRAEGFEEPFQSEPGRYKVGNGAVLTATEGVAPGRFKAVRYRLKEAPRAGVHWYTSLTFVSLSRRPDKELKESGYFLIEVSARAEDGVGVIDERVRTPDLTGLVLDAVTAFDGPARLTTSPQLLGVRDIDELITVLCDPGRRLPAIVAVPGEGDDLEPWRVRFAEATRYLPGIASLYLLDDEAGRKLNGDFEYHWTMAALRTFRPGVDPASREDAERHRVLKGERLEHEMDAVQAILTHRIRAEAAAAPLPPPLGEVADVLYQAGEEQRAEAARQRRYYAEIDAELGIGREPGLDGEHPCPEAAEAEPSPFDLLADSFGDYPNLLITADSGPMGVLDRHKDAATFAVKAREALAALDSYAAQRRSGAWEGGGFRRYCEDSRHGGRIYPATQVASLESDTVRQDPRLAEQRRFRVPKAIDSSGYAEFWAHVKIGNSGQTAPRLHYYDDTSGPTGAVIVGYIGPHLRNTRSS</sequence>
<reference evidence="1" key="1">
    <citation type="submission" date="2021-04" db="EMBL/GenBank/DDBJ databases">
        <title>Genome based classification of Actinospica acidithermotolerans sp. nov., an actinobacterium isolated from an Indonesian hot spring.</title>
        <authorList>
            <person name="Kusuma A.B."/>
            <person name="Putra K.E."/>
            <person name="Nafisah S."/>
            <person name="Loh J."/>
            <person name="Nouioui I."/>
            <person name="Goodfellow M."/>
        </authorList>
    </citation>
    <scope>NUCLEOTIDE SEQUENCE</scope>
    <source>
        <strain evidence="1">MGRD01-02</strain>
    </source>
</reference>
<accession>A0A941EFS1</accession>
<dbReference type="EMBL" id="JAGSOH010000091">
    <property type="protein sequence ID" value="MBR7829593.1"/>
    <property type="molecule type" value="Genomic_DNA"/>
</dbReference>
<dbReference type="RefSeq" id="WP_212520725.1">
    <property type="nucleotide sequence ID" value="NZ_JAGSOH010000091.1"/>
</dbReference>
<dbReference type="Proteomes" id="UP000676325">
    <property type="component" value="Unassembled WGS sequence"/>
</dbReference>
<organism evidence="1 2">
    <name type="scientific">Actinospica acidithermotolerans</name>
    <dbReference type="NCBI Taxonomy" id="2828514"/>
    <lineage>
        <taxon>Bacteria</taxon>
        <taxon>Bacillati</taxon>
        <taxon>Actinomycetota</taxon>
        <taxon>Actinomycetes</taxon>
        <taxon>Catenulisporales</taxon>
        <taxon>Actinospicaceae</taxon>
        <taxon>Actinospica</taxon>
    </lineage>
</organism>
<name>A0A941EFS1_9ACTN</name>
<proteinExistence type="predicted"/>
<dbReference type="AlphaFoldDB" id="A0A941EFS1"/>
<comment type="caution">
    <text evidence="1">The sequence shown here is derived from an EMBL/GenBank/DDBJ whole genome shotgun (WGS) entry which is preliminary data.</text>
</comment>
<evidence type="ECO:0000313" key="2">
    <source>
        <dbReference type="Proteomes" id="UP000676325"/>
    </source>
</evidence>
<gene>
    <name evidence="1" type="ORF">KDK95_25025</name>
</gene>
<protein>
    <submittedName>
        <fullName evidence="1">Uncharacterized protein</fullName>
    </submittedName>
</protein>